<keyword evidence="2" id="KW-1185">Reference proteome</keyword>
<name>A0ABM3PYS5_ACIJB</name>
<reference evidence="3" key="1">
    <citation type="submission" date="2025-08" db="UniProtKB">
        <authorList>
            <consortium name="RefSeq"/>
        </authorList>
    </citation>
    <scope>IDENTIFICATION</scope>
    <source>
        <tissue evidence="3">Blood</tissue>
    </source>
</reference>
<feature type="compositionally biased region" description="Basic and acidic residues" evidence="1">
    <location>
        <begin position="45"/>
        <end position="56"/>
    </location>
</feature>
<feature type="region of interest" description="Disordered" evidence="1">
    <location>
        <begin position="26"/>
        <end position="147"/>
    </location>
</feature>
<accession>A0ABM3PYS5</accession>
<feature type="compositionally biased region" description="Polar residues" evidence="1">
    <location>
        <begin position="127"/>
        <end position="137"/>
    </location>
</feature>
<evidence type="ECO:0000313" key="3">
    <source>
        <dbReference type="RefSeq" id="XP_053076824.1"/>
    </source>
</evidence>
<dbReference type="RefSeq" id="XP_053076824.1">
    <property type="nucleotide sequence ID" value="XM_053220849.1"/>
</dbReference>
<sequence length="147" mass="15781">MPNDWLCGVASKLHLKKITLRLSRQILYGSQDKGTGGWKKRPVYPRRERAPPERASPESCSPTPALGATTEPEQHRHPLLGTGYNRTCSAALEPRPVSQAAGLPRGPAGRQRASPPSSPPKEPGRSVSRQHPFSRTLGQGPGPPGTA</sequence>
<proteinExistence type="predicted"/>
<dbReference type="Proteomes" id="UP001652583">
    <property type="component" value="Chromosome C2"/>
</dbReference>
<gene>
    <name evidence="3" type="primary">LOC128315177</name>
</gene>
<protein>
    <submittedName>
        <fullName evidence="3">Caskin-1-like</fullName>
    </submittedName>
</protein>
<dbReference type="GeneID" id="128315177"/>
<evidence type="ECO:0000256" key="1">
    <source>
        <dbReference type="SAM" id="MobiDB-lite"/>
    </source>
</evidence>
<organism evidence="2 3">
    <name type="scientific">Acinonyx jubatus</name>
    <name type="common">Cheetah</name>
    <dbReference type="NCBI Taxonomy" id="32536"/>
    <lineage>
        <taxon>Eukaryota</taxon>
        <taxon>Metazoa</taxon>
        <taxon>Chordata</taxon>
        <taxon>Craniata</taxon>
        <taxon>Vertebrata</taxon>
        <taxon>Euteleostomi</taxon>
        <taxon>Mammalia</taxon>
        <taxon>Eutheria</taxon>
        <taxon>Laurasiatheria</taxon>
        <taxon>Carnivora</taxon>
        <taxon>Feliformia</taxon>
        <taxon>Felidae</taxon>
        <taxon>Felinae</taxon>
        <taxon>Acinonyx</taxon>
    </lineage>
</organism>
<evidence type="ECO:0000313" key="2">
    <source>
        <dbReference type="Proteomes" id="UP001652583"/>
    </source>
</evidence>